<dbReference type="EMBL" id="FMHT01000003">
    <property type="protein sequence ID" value="SCL17677.1"/>
    <property type="molecule type" value="Genomic_DNA"/>
</dbReference>
<dbReference type="STRING" id="145857.GA0070616_1332"/>
<evidence type="ECO:0000259" key="14">
    <source>
        <dbReference type="Pfam" id="PF05698"/>
    </source>
</evidence>
<gene>
    <name evidence="11" type="primary">tig</name>
    <name evidence="15" type="ORF">GA0070616_1332</name>
</gene>
<dbReference type="GO" id="GO:0003755">
    <property type="term" value="F:peptidyl-prolyl cis-trans isomerase activity"/>
    <property type="evidence" value="ECO:0007669"/>
    <property type="project" value="UniProtKB-UniRule"/>
</dbReference>
<dbReference type="SUPFAM" id="SSF102735">
    <property type="entry name" value="Trigger factor ribosome-binding domain"/>
    <property type="match status" value="1"/>
</dbReference>
<evidence type="ECO:0000256" key="3">
    <source>
        <dbReference type="ARBA" id="ARBA00013194"/>
    </source>
</evidence>
<dbReference type="GO" id="GO:0005737">
    <property type="term" value="C:cytoplasm"/>
    <property type="evidence" value="ECO:0007669"/>
    <property type="project" value="UniProtKB-SubCell"/>
</dbReference>
<evidence type="ECO:0000256" key="8">
    <source>
        <dbReference type="ARBA" id="ARBA00023235"/>
    </source>
</evidence>
<evidence type="ECO:0000313" key="15">
    <source>
        <dbReference type="EMBL" id="SCL17677.1"/>
    </source>
</evidence>
<evidence type="ECO:0000259" key="12">
    <source>
        <dbReference type="Pfam" id="PF00254"/>
    </source>
</evidence>
<dbReference type="InterPro" id="IPR037041">
    <property type="entry name" value="Trigger_fac_C_sf"/>
</dbReference>
<dbReference type="Gene3D" id="1.10.3120.10">
    <property type="entry name" value="Trigger factor, C-terminal domain"/>
    <property type="match status" value="1"/>
</dbReference>
<dbReference type="InterPro" id="IPR005215">
    <property type="entry name" value="Trig_fac"/>
</dbReference>
<dbReference type="RefSeq" id="WP_091077853.1">
    <property type="nucleotide sequence ID" value="NZ_FMHT01000003.1"/>
</dbReference>
<comment type="domain">
    <text evidence="11">Consists of 3 domains; the N-terminus binds the ribosome, the middle domain has PPIase activity, while the C-terminus has intrinsic chaperone activity on its own.</text>
</comment>
<feature type="domain" description="Trigger factor ribosome-binding bacterial" evidence="13">
    <location>
        <begin position="1"/>
        <end position="145"/>
    </location>
</feature>
<feature type="domain" description="PPIase FKBP-type" evidence="12">
    <location>
        <begin position="157"/>
        <end position="215"/>
    </location>
</feature>
<dbReference type="InterPro" id="IPR036611">
    <property type="entry name" value="Trigger_fac_ribosome-bd_sf"/>
</dbReference>
<dbReference type="InterPro" id="IPR001179">
    <property type="entry name" value="PPIase_FKBP_dom"/>
</dbReference>
<dbReference type="PANTHER" id="PTHR30560">
    <property type="entry name" value="TRIGGER FACTOR CHAPERONE AND PEPTIDYL-PROLYL CIS/TRANS ISOMERASE"/>
    <property type="match status" value="1"/>
</dbReference>
<dbReference type="Pfam" id="PF05697">
    <property type="entry name" value="Trigger_N"/>
    <property type="match status" value="1"/>
</dbReference>
<dbReference type="GO" id="GO:0044183">
    <property type="term" value="F:protein folding chaperone"/>
    <property type="evidence" value="ECO:0007669"/>
    <property type="project" value="TreeGrafter"/>
</dbReference>
<proteinExistence type="inferred from homology"/>
<dbReference type="InterPro" id="IPR008880">
    <property type="entry name" value="Trigger_fac_C"/>
</dbReference>
<evidence type="ECO:0000256" key="9">
    <source>
        <dbReference type="ARBA" id="ARBA00023306"/>
    </source>
</evidence>
<dbReference type="Pfam" id="PF00254">
    <property type="entry name" value="FKBP_C"/>
    <property type="match status" value="1"/>
</dbReference>
<feature type="domain" description="Trigger factor C-terminal" evidence="14">
    <location>
        <begin position="258"/>
        <end position="418"/>
    </location>
</feature>
<dbReference type="InterPro" id="IPR046357">
    <property type="entry name" value="PPIase_dom_sf"/>
</dbReference>
<dbReference type="Proteomes" id="UP000199699">
    <property type="component" value="Unassembled WGS sequence"/>
</dbReference>
<dbReference type="GO" id="GO:0015031">
    <property type="term" value="P:protein transport"/>
    <property type="evidence" value="ECO:0007669"/>
    <property type="project" value="UniProtKB-UniRule"/>
</dbReference>
<keyword evidence="11" id="KW-0963">Cytoplasm</keyword>
<dbReference type="SUPFAM" id="SSF54534">
    <property type="entry name" value="FKBP-like"/>
    <property type="match status" value="1"/>
</dbReference>
<keyword evidence="7 11" id="KW-0143">Chaperone</keyword>
<evidence type="ECO:0000313" key="16">
    <source>
        <dbReference type="Proteomes" id="UP000199699"/>
    </source>
</evidence>
<dbReference type="GO" id="GO:0051083">
    <property type="term" value="P:'de novo' cotranslational protein folding"/>
    <property type="evidence" value="ECO:0007669"/>
    <property type="project" value="TreeGrafter"/>
</dbReference>
<dbReference type="PIRSF" id="PIRSF003095">
    <property type="entry name" value="Trigger_factor"/>
    <property type="match status" value="1"/>
</dbReference>
<dbReference type="Pfam" id="PF05698">
    <property type="entry name" value="Trigger_C"/>
    <property type="match status" value="1"/>
</dbReference>
<evidence type="ECO:0000256" key="11">
    <source>
        <dbReference type="HAMAP-Rule" id="MF_00303"/>
    </source>
</evidence>
<evidence type="ECO:0000256" key="6">
    <source>
        <dbReference type="ARBA" id="ARBA00023110"/>
    </source>
</evidence>
<evidence type="ECO:0000256" key="7">
    <source>
        <dbReference type="ARBA" id="ARBA00023186"/>
    </source>
</evidence>
<dbReference type="NCBIfam" id="TIGR00115">
    <property type="entry name" value="tig"/>
    <property type="match status" value="1"/>
</dbReference>
<dbReference type="GO" id="GO:0051301">
    <property type="term" value="P:cell division"/>
    <property type="evidence" value="ECO:0007669"/>
    <property type="project" value="UniProtKB-KW"/>
</dbReference>
<comment type="subcellular location">
    <subcellularLocation>
        <location evidence="11">Cytoplasm</location>
    </subcellularLocation>
    <text evidence="11">About half TF is bound to the ribosome near the polypeptide exit tunnel while the other half is free in the cytoplasm.</text>
</comment>
<dbReference type="Gene3D" id="3.10.50.40">
    <property type="match status" value="1"/>
</dbReference>
<dbReference type="EC" id="5.2.1.8" evidence="3 11"/>
<dbReference type="PANTHER" id="PTHR30560:SF3">
    <property type="entry name" value="TRIGGER FACTOR-LIKE PROTEIN TIG, CHLOROPLASTIC"/>
    <property type="match status" value="1"/>
</dbReference>
<evidence type="ECO:0000256" key="2">
    <source>
        <dbReference type="ARBA" id="ARBA00005464"/>
    </source>
</evidence>
<dbReference type="AlphaFoldDB" id="A0A1C6RKF0"/>
<dbReference type="HAMAP" id="MF_00303">
    <property type="entry name" value="Trigger_factor_Tig"/>
    <property type="match status" value="1"/>
</dbReference>
<reference evidence="15 16" key="1">
    <citation type="submission" date="2016-06" db="EMBL/GenBank/DDBJ databases">
        <authorList>
            <person name="Kjaerup R.B."/>
            <person name="Dalgaard T.S."/>
            <person name="Juul-Madsen H.R."/>
        </authorList>
    </citation>
    <scope>NUCLEOTIDE SEQUENCE [LARGE SCALE GENOMIC DNA]</scope>
    <source>
        <strain evidence="15 16">DSM 43818</strain>
    </source>
</reference>
<accession>A0A1C6RKF0</accession>
<dbReference type="GO" id="GO:0043335">
    <property type="term" value="P:protein unfolding"/>
    <property type="evidence" value="ECO:0007669"/>
    <property type="project" value="TreeGrafter"/>
</dbReference>
<dbReference type="InterPro" id="IPR008881">
    <property type="entry name" value="Trigger_fac_ribosome-bd_bac"/>
</dbReference>
<evidence type="ECO:0000259" key="13">
    <source>
        <dbReference type="Pfam" id="PF05697"/>
    </source>
</evidence>
<dbReference type="SUPFAM" id="SSF109998">
    <property type="entry name" value="Triger factor/SurA peptide-binding domain-like"/>
    <property type="match status" value="1"/>
</dbReference>
<dbReference type="InterPro" id="IPR027304">
    <property type="entry name" value="Trigger_fact/SurA_dom_sf"/>
</dbReference>
<protein>
    <recommendedName>
        <fullName evidence="4 11">Trigger factor</fullName>
        <shortName evidence="11">TF</shortName>
        <ecNumber evidence="3 11">5.2.1.8</ecNumber>
    </recommendedName>
    <alternativeName>
        <fullName evidence="10 11">PPIase</fullName>
    </alternativeName>
</protein>
<comment type="similarity">
    <text evidence="2 11">Belongs to the FKBP-type PPIase family. Tig subfamily.</text>
</comment>
<dbReference type="GO" id="GO:0043022">
    <property type="term" value="F:ribosome binding"/>
    <property type="evidence" value="ECO:0007669"/>
    <property type="project" value="TreeGrafter"/>
</dbReference>
<name>A0A1C6RKF0_9ACTN</name>
<keyword evidence="5 11" id="KW-0132">Cell division</keyword>
<keyword evidence="6 11" id="KW-0697">Rotamase</keyword>
<evidence type="ECO:0000256" key="4">
    <source>
        <dbReference type="ARBA" id="ARBA00016902"/>
    </source>
</evidence>
<evidence type="ECO:0000256" key="5">
    <source>
        <dbReference type="ARBA" id="ARBA00022618"/>
    </source>
</evidence>
<dbReference type="OrthoDB" id="9767721at2"/>
<keyword evidence="16" id="KW-1185">Reference proteome</keyword>
<keyword evidence="9 11" id="KW-0131">Cell cycle</keyword>
<organism evidence="15 16">
    <name type="scientific">Micromonospora nigra</name>
    <dbReference type="NCBI Taxonomy" id="145857"/>
    <lineage>
        <taxon>Bacteria</taxon>
        <taxon>Bacillati</taxon>
        <taxon>Actinomycetota</taxon>
        <taxon>Actinomycetes</taxon>
        <taxon>Micromonosporales</taxon>
        <taxon>Micromonosporaceae</taxon>
        <taxon>Micromonospora</taxon>
    </lineage>
</organism>
<keyword evidence="8 11" id="KW-0413">Isomerase</keyword>
<dbReference type="Gene3D" id="3.30.70.1050">
    <property type="entry name" value="Trigger factor ribosome-binding domain"/>
    <property type="match status" value="1"/>
</dbReference>
<comment type="catalytic activity">
    <reaction evidence="1 11">
        <text>[protein]-peptidylproline (omega=180) = [protein]-peptidylproline (omega=0)</text>
        <dbReference type="Rhea" id="RHEA:16237"/>
        <dbReference type="Rhea" id="RHEA-COMP:10747"/>
        <dbReference type="Rhea" id="RHEA-COMP:10748"/>
        <dbReference type="ChEBI" id="CHEBI:83833"/>
        <dbReference type="ChEBI" id="CHEBI:83834"/>
        <dbReference type="EC" id="5.2.1.8"/>
    </reaction>
</comment>
<sequence length="450" mass="49228">MKSTVETLSPTRVRLAIEVPFVELEPSLKKAYREIGQQVQVPGFRRGKVPAAIIDQRVGRGTVLNEAVQEAIPQNIVAAVREHDLKTLGRPEVEITEFNDGDSLNFTAEVDVRPEITLPDLDGVEVTVDELQIDDSEIDEQVKNLRERFATLKTVERAAAEGDYVQVDLNATVDGVDVPGGSATNISHEVGSKQLLPGLDEAVVGLSAGEDTTFTTQLVGGDFAGRDAEVAVTVRTVKEKELPELNDEFAQLASEFDTIEELRSDLRERVARGKRVEQVYAARDKALEQLVAAADVPAPEGVVRDEVQNRKQAMVDQLERIGASLEDYLSAEEKTEEQIDAELTEAATQGVKIQLLLDTVADAEDVQVSDDEFGHEIVHRAQRAGMAPQQYYDQLVRSGAAGAVFGDVRRGKALASIMERVKIKDSAGNEVTLDALRAEGEQAHDHDHEH</sequence>
<comment type="function">
    <text evidence="11">Involved in protein export. Acts as a chaperone by maintaining the newly synthesized protein in an open conformation. Functions as a peptidyl-prolyl cis-trans isomerase.</text>
</comment>
<evidence type="ECO:0000256" key="1">
    <source>
        <dbReference type="ARBA" id="ARBA00000971"/>
    </source>
</evidence>
<evidence type="ECO:0000256" key="10">
    <source>
        <dbReference type="ARBA" id="ARBA00029986"/>
    </source>
</evidence>